<accession>A0A3B1ARP7</accession>
<dbReference type="InterPro" id="IPR046058">
    <property type="entry name" value="WbuC_cupin"/>
</dbReference>
<evidence type="ECO:0000313" key="2">
    <source>
        <dbReference type="EMBL" id="VAX00890.1"/>
    </source>
</evidence>
<dbReference type="Gene3D" id="2.60.120.10">
    <property type="entry name" value="Jelly Rolls"/>
    <property type="match status" value="1"/>
</dbReference>
<dbReference type="InterPro" id="IPR014710">
    <property type="entry name" value="RmlC-like_jellyroll"/>
</dbReference>
<name>A0A3B1ARP7_9ZZZZ</name>
<dbReference type="GO" id="GO:0004834">
    <property type="term" value="F:tryptophan synthase activity"/>
    <property type="evidence" value="ECO:0007669"/>
    <property type="project" value="UniProtKB-EC"/>
</dbReference>
<organism evidence="2">
    <name type="scientific">hydrothermal vent metagenome</name>
    <dbReference type="NCBI Taxonomy" id="652676"/>
    <lineage>
        <taxon>unclassified sequences</taxon>
        <taxon>metagenomes</taxon>
        <taxon>ecological metagenomes</taxon>
    </lineage>
</organism>
<dbReference type="AlphaFoldDB" id="A0A3B1ARP7"/>
<protein>
    <submittedName>
        <fullName evidence="2">Tryptophan synthase beta chain like</fullName>
        <ecNumber evidence="2">4.2.1.20</ecNumber>
    </submittedName>
</protein>
<reference evidence="2" key="1">
    <citation type="submission" date="2018-06" db="EMBL/GenBank/DDBJ databases">
        <authorList>
            <person name="Zhirakovskaya E."/>
        </authorList>
    </citation>
    <scope>NUCLEOTIDE SEQUENCE</scope>
</reference>
<dbReference type="Pfam" id="PF19480">
    <property type="entry name" value="DUF6016"/>
    <property type="match status" value="1"/>
</dbReference>
<dbReference type="EMBL" id="UOFR01000079">
    <property type="protein sequence ID" value="VAX00890.1"/>
    <property type="molecule type" value="Genomic_DNA"/>
</dbReference>
<dbReference type="SUPFAM" id="SSF51182">
    <property type="entry name" value="RmlC-like cupins"/>
    <property type="match status" value="1"/>
</dbReference>
<keyword evidence="2" id="KW-0456">Lyase</keyword>
<dbReference type="InterPro" id="IPR027565">
    <property type="entry name" value="Cupin_WbuC"/>
</dbReference>
<feature type="domain" description="Cupin fold metalloprotein WbuC cupin" evidence="1">
    <location>
        <begin position="4"/>
        <end position="87"/>
    </location>
</feature>
<dbReference type="InterPro" id="IPR011051">
    <property type="entry name" value="RmlC_Cupin_sf"/>
</dbReference>
<proteinExistence type="predicted"/>
<dbReference type="CDD" id="cd07005">
    <property type="entry name" value="cupin_WbuC-like"/>
    <property type="match status" value="1"/>
</dbReference>
<gene>
    <name evidence="2" type="ORF">MNBD_GAMMA21-2316</name>
</gene>
<evidence type="ECO:0000259" key="1">
    <source>
        <dbReference type="Pfam" id="PF19480"/>
    </source>
</evidence>
<sequence length="171" mass="19602">MKVIQDADLQTLTRAAKSSSRRRSHLNIHPQESDVIQRLCLAMEPGTYVRPHRHPEAGKWELFVIIQGAAEVLLFQPDGRLNDRILLQETAANRIIEIPEQAWHSVIAKQDKTILFEVKPGPYTPLDDKHFADWAPAENDPQVTEFIEWFTKAEIGSRPPARLEELSLEKH</sequence>
<dbReference type="NCBIfam" id="TIGR04366">
    <property type="entry name" value="cupin_WbuC"/>
    <property type="match status" value="1"/>
</dbReference>
<dbReference type="EC" id="4.2.1.20" evidence="2"/>